<reference evidence="3" key="1">
    <citation type="journal article" date="2014" name="BMC Genomics">
        <title>Genome characteristics reveal the impact of lichenization on lichen-forming fungus Endocarpon pusillum Hedwig (Verrucariales, Ascomycota).</title>
        <authorList>
            <person name="Wang Y.-Y."/>
            <person name="Liu B."/>
            <person name="Zhang X.-Y."/>
            <person name="Zhou Q.-M."/>
            <person name="Zhang T."/>
            <person name="Li H."/>
            <person name="Yu Y.-F."/>
            <person name="Zhang X.-L."/>
            <person name="Hao X.-Y."/>
            <person name="Wang M."/>
            <person name="Wang L."/>
            <person name="Wei J.-C."/>
        </authorList>
    </citation>
    <scope>NUCLEOTIDE SEQUENCE [LARGE SCALE GENOMIC DNA]</scope>
    <source>
        <strain evidence="3">Z07020 / HMAS-L-300199</strain>
    </source>
</reference>
<dbReference type="EMBL" id="KE721216">
    <property type="protein sequence ID" value="ERF71393.1"/>
    <property type="molecule type" value="Genomic_DNA"/>
</dbReference>
<dbReference type="AlphaFoldDB" id="U1GGZ6"/>
<organism evidence="2 3">
    <name type="scientific">Endocarpon pusillum (strain Z07020 / HMAS-L-300199)</name>
    <name type="common">Lichen-forming fungus</name>
    <dbReference type="NCBI Taxonomy" id="1263415"/>
    <lineage>
        <taxon>Eukaryota</taxon>
        <taxon>Fungi</taxon>
        <taxon>Dikarya</taxon>
        <taxon>Ascomycota</taxon>
        <taxon>Pezizomycotina</taxon>
        <taxon>Eurotiomycetes</taxon>
        <taxon>Chaetothyriomycetidae</taxon>
        <taxon>Verrucariales</taxon>
        <taxon>Verrucariaceae</taxon>
        <taxon>Endocarpon</taxon>
    </lineage>
</organism>
<gene>
    <name evidence="2" type="ORF">EPUS_07421</name>
</gene>
<dbReference type="Pfam" id="PF26639">
    <property type="entry name" value="Het-6_barrel"/>
    <property type="match status" value="1"/>
</dbReference>
<dbReference type="PANTHER" id="PTHR24148">
    <property type="entry name" value="ANKYRIN REPEAT DOMAIN-CONTAINING PROTEIN 39 HOMOLOG-RELATED"/>
    <property type="match status" value="1"/>
</dbReference>
<evidence type="ECO:0000313" key="2">
    <source>
        <dbReference type="EMBL" id="ERF71393.1"/>
    </source>
</evidence>
<dbReference type="OMA" id="MINCHVE"/>
<feature type="domain" description="Heterokaryon incompatibility" evidence="1">
    <location>
        <begin position="45"/>
        <end position="248"/>
    </location>
</feature>
<dbReference type="GeneID" id="19242304"/>
<sequence length="727" mass="82809">MASQLYKPLDTERRETRVISLLPGRWSEIVACELSVVSLDDKPEYEALSYVWGDPENTLPMLLNAHTVQVTVNLRNALRRLRRRNARIIWVDALCIHQGDLHERSQQVSIMTDIYKGAIAVQIYLGESRVLDTISEEEQATWDLVDQPPRTIWGRFNEDADAADYAKIIAFHNIQKRADGPANFGSLTEWLRQADLGAFAIMRYLADGKCFTDCLRRDAGSPIWVAALESLKHLLDSPWWRRVWTFQEAMAPQLATVIYGENEAPLDVVEDSGSVIWPLHIEGPQRCCKEFFFSLPVEQRDILMSFVTAMTDQERCHHSHYMYECPQTERLQELLQYTRGRVASDARDKVFALLGLVRHLPDPVTILPDYSMTTAQVYTRTAIELIRHANNLDILMTYEIKDIVSPIPSWVPDWSSSGNDERADVWIHSRALEFNAGPCGAGQVADLRDDRVLVINGLQVDAVSNITAPLAKESDVISTRLHEWLSALYGYYKTRGWHLDEFYPGAASLTGALTGRNSLSKGSHTVQDALWRTLIGDLMLERYSIHRRATPNDELRFSLWFKNEYSGLYDYENFYLINDVDAPTESVEEPHPEIESVLSTLRDAGHRFRVVMPRPPEPRVIKFSDYIAPIGRAFWEANDGRSFFVTSRGYMGFGPRDMREGDLLFVLVGGKVPFVLRQVSGGVEYEGFTEEEKARVYSLVGYCYVHGIMDGEAIRGHEDEVGQIFLL</sequence>
<dbReference type="Proteomes" id="UP000019373">
    <property type="component" value="Unassembled WGS sequence"/>
</dbReference>
<dbReference type="InterPro" id="IPR010730">
    <property type="entry name" value="HET"/>
</dbReference>
<evidence type="ECO:0000259" key="1">
    <source>
        <dbReference type="Pfam" id="PF06985"/>
    </source>
</evidence>
<dbReference type="RefSeq" id="XP_007802952.1">
    <property type="nucleotide sequence ID" value="XM_007804761.1"/>
</dbReference>
<keyword evidence="3" id="KW-1185">Reference proteome</keyword>
<dbReference type="InterPro" id="IPR052895">
    <property type="entry name" value="HetReg/Transcr_Mod"/>
</dbReference>
<evidence type="ECO:0000313" key="3">
    <source>
        <dbReference type="Proteomes" id="UP000019373"/>
    </source>
</evidence>
<dbReference type="HOGENOM" id="CLU_004184_7_4_1"/>
<dbReference type="PANTHER" id="PTHR24148:SF73">
    <property type="entry name" value="HET DOMAIN PROTEIN (AFU_ORTHOLOGUE AFUA_8G01020)"/>
    <property type="match status" value="1"/>
</dbReference>
<dbReference type="OrthoDB" id="2157530at2759"/>
<name>U1GGZ6_ENDPU</name>
<protein>
    <recommendedName>
        <fullName evidence="1">Heterokaryon incompatibility domain-containing protein</fullName>
    </recommendedName>
</protein>
<proteinExistence type="predicted"/>
<accession>U1GGZ6</accession>
<dbReference type="Pfam" id="PF06985">
    <property type="entry name" value="HET"/>
    <property type="match status" value="1"/>
</dbReference>
<dbReference type="eggNOG" id="ENOG502SS3X">
    <property type="taxonomic scope" value="Eukaryota"/>
</dbReference>